<sequence>MVHFHLIFVMLIIESRVSIFIYVSIAVMKHYGEIIMETMSCSYRLNLHLLAIGMANAANKSLRCFELPDPDYPTGPGTILLRNLPVIA</sequence>
<dbReference type="EMBL" id="CP003244">
    <property type="protein sequence ID" value="AEX52549.1"/>
    <property type="molecule type" value="Genomic_DNA"/>
</dbReference>
<keyword evidence="1" id="KW-1133">Transmembrane helix</keyword>
<dbReference type="HOGENOM" id="CLU_2466754_0_0_6"/>
<evidence type="ECO:0000256" key="1">
    <source>
        <dbReference type="SAM" id="Phobius"/>
    </source>
</evidence>
<proteinExistence type="predicted"/>
<evidence type="ECO:0000313" key="3">
    <source>
        <dbReference type="Proteomes" id="UP000009010"/>
    </source>
</evidence>
<dbReference type="KEGG" id="raq:Rahaq2_2712"/>
<keyword evidence="1" id="KW-0472">Membrane</keyword>
<accession>H2IRP8</accession>
<reference evidence="2 3" key="1">
    <citation type="journal article" date="2012" name="J. Bacteriol.">
        <title>Complete Genome Sequence of Rahnella aquatilis CIP 78.65.</title>
        <authorList>
            <person name="Martinez R.J."/>
            <person name="Bruce D."/>
            <person name="Detter C."/>
            <person name="Goodwin L.A."/>
            <person name="Han J."/>
            <person name="Han C.S."/>
            <person name="Held B."/>
            <person name="Land M.L."/>
            <person name="Mikhailova N."/>
            <person name="Nolan M."/>
            <person name="Pennacchio L."/>
            <person name="Pitluck S."/>
            <person name="Tapia R."/>
            <person name="Woyke T."/>
            <person name="Sobecky P.A."/>
        </authorList>
    </citation>
    <scope>NUCLEOTIDE SEQUENCE [LARGE SCALE GENOMIC DNA]</scope>
    <source>
        <strain evidence="3">ATCC 33071 / DSM 4594 / JCM 1683 / NBRC 105701 / NCIMB 13365 / CIP 78.65</strain>
    </source>
</reference>
<name>H2IRP8_RAHAC</name>
<keyword evidence="3" id="KW-1185">Reference proteome</keyword>
<feature type="transmembrane region" description="Helical" evidence="1">
    <location>
        <begin position="6"/>
        <end position="27"/>
    </location>
</feature>
<evidence type="ECO:0000313" key="2">
    <source>
        <dbReference type="EMBL" id="AEX52549.1"/>
    </source>
</evidence>
<organism evidence="2 3">
    <name type="scientific">Rahnella aquatilis (strain ATCC 33071 / DSM 4594 / JCM 1683 / NBRC 105701 / NCIMB 13365 / CIP 78.65)</name>
    <dbReference type="NCBI Taxonomy" id="745277"/>
    <lineage>
        <taxon>Bacteria</taxon>
        <taxon>Pseudomonadati</taxon>
        <taxon>Pseudomonadota</taxon>
        <taxon>Gammaproteobacteria</taxon>
        <taxon>Enterobacterales</taxon>
        <taxon>Yersiniaceae</taxon>
        <taxon>Rahnella</taxon>
    </lineage>
</organism>
<protein>
    <submittedName>
        <fullName evidence="2">Uncharacterized protein</fullName>
    </submittedName>
</protein>
<reference evidence="3" key="2">
    <citation type="submission" date="2012-01" db="EMBL/GenBank/DDBJ databases">
        <title>Complete sequence of chromosome of Rahnella aquatilis CIP 78.65.</title>
        <authorList>
            <person name="Lucas S."/>
            <person name="Han J."/>
            <person name="Lapidus A."/>
            <person name="Cheng J.-F."/>
            <person name="Goodwin L."/>
            <person name="Pitluck S."/>
            <person name="Peters L."/>
            <person name="Ovchinnikova G."/>
            <person name="Held B."/>
            <person name="Detter J.C."/>
            <person name="Han C."/>
            <person name="Tapia R."/>
            <person name="Land M."/>
            <person name="Hauser L."/>
            <person name="Kyrpides N."/>
            <person name="Ivanova N."/>
            <person name="Pagani I."/>
            <person name="Sobecky P."/>
            <person name="Martinez R."/>
            <person name="Woyke T."/>
        </authorList>
    </citation>
    <scope>NUCLEOTIDE SEQUENCE [LARGE SCALE GENOMIC DNA]</scope>
    <source>
        <strain evidence="3">ATCC 33071 / DSM 4594 / JCM 1683 / NBRC 105701 / NCIMB 13365 / CIP 78.65</strain>
    </source>
</reference>
<dbReference type="Proteomes" id="UP000009010">
    <property type="component" value="Chromosome"/>
</dbReference>
<keyword evidence="1" id="KW-0812">Transmembrane</keyword>
<gene>
    <name evidence="2" type="ordered locus">Rahaq2_2712</name>
</gene>
<dbReference type="AlphaFoldDB" id="H2IRP8"/>